<sequence>MPFIFFYFQKKFFTRFFNCQMVCVPCIFLPFLLAIYLKFVQPFILRFVPERWKIWFDSILYPTCPVKVPTHPEPSAPKEEELKSDEEKKEM</sequence>
<comment type="caution">
    <text evidence="3">The sequence shown here is derived from an EMBL/GenBank/DDBJ whole genome shotgun (WGS) entry which is preliminary data.</text>
</comment>
<name>A0A6V7XGG4_MELEN</name>
<feature type="compositionally biased region" description="Basic and acidic residues" evidence="1">
    <location>
        <begin position="76"/>
        <end position="91"/>
    </location>
</feature>
<feature type="transmembrane region" description="Helical" evidence="2">
    <location>
        <begin position="12"/>
        <end position="37"/>
    </location>
</feature>
<keyword evidence="2" id="KW-0472">Membrane</keyword>
<dbReference type="EMBL" id="CAJEWN010001561">
    <property type="protein sequence ID" value="CAD2198444.1"/>
    <property type="molecule type" value="Genomic_DNA"/>
</dbReference>
<dbReference type="EMBL" id="CAJEWN010001835">
    <property type="protein sequence ID" value="CAD2200345.1"/>
    <property type="molecule type" value="Genomic_DNA"/>
</dbReference>
<proteinExistence type="predicted"/>
<dbReference type="OrthoDB" id="10062823at2759"/>
<keyword evidence="2" id="KW-0812">Transmembrane</keyword>
<evidence type="ECO:0000313" key="5">
    <source>
        <dbReference type="Proteomes" id="UP000580250"/>
    </source>
</evidence>
<dbReference type="AlphaFoldDB" id="A0A6V7XGG4"/>
<evidence type="ECO:0000313" key="3">
    <source>
        <dbReference type="EMBL" id="CAD2198444.1"/>
    </source>
</evidence>
<feature type="region of interest" description="Disordered" evidence="1">
    <location>
        <begin position="67"/>
        <end position="91"/>
    </location>
</feature>
<evidence type="ECO:0000256" key="2">
    <source>
        <dbReference type="SAM" id="Phobius"/>
    </source>
</evidence>
<protein>
    <submittedName>
        <fullName evidence="3">Uncharacterized protein</fullName>
    </submittedName>
</protein>
<organism evidence="3 5">
    <name type="scientific">Meloidogyne enterolobii</name>
    <name type="common">Root-knot nematode worm</name>
    <name type="synonym">Meloidogyne mayaguensis</name>
    <dbReference type="NCBI Taxonomy" id="390850"/>
    <lineage>
        <taxon>Eukaryota</taxon>
        <taxon>Metazoa</taxon>
        <taxon>Ecdysozoa</taxon>
        <taxon>Nematoda</taxon>
        <taxon>Chromadorea</taxon>
        <taxon>Rhabditida</taxon>
        <taxon>Tylenchina</taxon>
        <taxon>Tylenchomorpha</taxon>
        <taxon>Tylenchoidea</taxon>
        <taxon>Meloidogynidae</taxon>
        <taxon>Meloidogyninae</taxon>
        <taxon>Meloidogyne</taxon>
    </lineage>
</organism>
<dbReference type="Proteomes" id="UP000580250">
    <property type="component" value="Unassembled WGS sequence"/>
</dbReference>
<evidence type="ECO:0000313" key="4">
    <source>
        <dbReference type="EMBL" id="CAD2200345.1"/>
    </source>
</evidence>
<evidence type="ECO:0000256" key="1">
    <source>
        <dbReference type="SAM" id="MobiDB-lite"/>
    </source>
</evidence>
<dbReference type="InterPro" id="IPR026776">
    <property type="entry name" value="UPF0729_C18orf32-like"/>
</dbReference>
<reference evidence="3 5" key="1">
    <citation type="submission" date="2020-08" db="EMBL/GenBank/DDBJ databases">
        <authorList>
            <person name="Koutsovoulos G."/>
            <person name="Danchin GJ E."/>
        </authorList>
    </citation>
    <scope>NUCLEOTIDE SEQUENCE [LARGE SCALE GENOMIC DNA]</scope>
</reference>
<gene>
    <name evidence="3" type="ORF">MENT_LOCUS51759</name>
    <name evidence="4" type="ORF">MENT_LOCUS53807</name>
</gene>
<dbReference type="Pfam" id="PF14975">
    <property type="entry name" value="DUF4512"/>
    <property type="match status" value="1"/>
</dbReference>
<keyword evidence="2" id="KW-1133">Transmembrane helix</keyword>
<accession>A0A6V7XGG4</accession>